<protein>
    <submittedName>
        <fullName evidence="1">Uncharacterized protein</fullName>
    </submittedName>
</protein>
<accession>S9W197</accession>
<dbReference type="RefSeq" id="XP_013022144.1">
    <property type="nucleotide sequence ID" value="XM_013166690.1"/>
</dbReference>
<dbReference type="Proteomes" id="UP000015464">
    <property type="component" value="Unassembled WGS sequence"/>
</dbReference>
<proteinExistence type="predicted"/>
<dbReference type="HOGENOM" id="CLU_2967495_0_0_1"/>
<reference evidence="1 2" key="1">
    <citation type="journal article" date="2011" name="Science">
        <title>Comparative functional genomics of the fission yeasts.</title>
        <authorList>
            <person name="Rhind N."/>
            <person name="Chen Z."/>
            <person name="Yassour M."/>
            <person name="Thompson D.A."/>
            <person name="Haas B.J."/>
            <person name="Habib N."/>
            <person name="Wapinski I."/>
            <person name="Roy S."/>
            <person name="Lin M.F."/>
            <person name="Heiman D.I."/>
            <person name="Young S.K."/>
            <person name="Furuya K."/>
            <person name="Guo Y."/>
            <person name="Pidoux A."/>
            <person name="Chen H.M."/>
            <person name="Robbertse B."/>
            <person name="Goldberg J.M."/>
            <person name="Aoki K."/>
            <person name="Bayne E.H."/>
            <person name="Berlin A.M."/>
            <person name="Desjardins C.A."/>
            <person name="Dobbs E."/>
            <person name="Dukaj L."/>
            <person name="Fan L."/>
            <person name="FitzGerald M.G."/>
            <person name="French C."/>
            <person name="Gujja S."/>
            <person name="Hansen K."/>
            <person name="Keifenheim D."/>
            <person name="Levin J.Z."/>
            <person name="Mosher R.A."/>
            <person name="Mueller C.A."/>
            <person name="Pfiffner J."/>
            <person name="Priest M."/>
            <person name="Russ C."/>
            <person name="Smialowska A."/>
            <person name="Swoboda P."/>
            <person name="Sykes S.M."/>
            <person name="Vaughn M."/>
            <person name="Vengrova S."/>
            <person name="Yoder R."/>
            <person name="Zeng Q."/>
            <person name="Allshire R."/>
            <person name="Baulcombe D."/>
            <person name="Birren B.W."/>
            <person name="Brown W."/>
            <person name="Ekwall K."/>
            <person name="Kellis M."/>
            <person name="Leatherwood J."/>
            <person name="Levin H."/>
            <person name="Margalit H."/>
            <person name="Martienssen R."/>
            <person name="Nieduszynski C.A."/>
            <person name="Spatafora J.W."/>
            <person name="Friedman N."/>
            <person name="Dalgaard J.Z."/>
            <person name="Baumann P."/>
            <person name="Niki H."/>
            <person name="Regev A."/>
            <person name="Nusbaum C."/>
        </authorList>
    </citation>
    <scope>NUCLEOTIDE SEQUENCE [LARGE SCALE GENOMIC DNA]</scope>
    <source>
        <strain evidence="2">OY26 / ATCC MYA-4695 / CBS 11777 / NBRC 106824 / NRRL Y48691</strain>
    </source>
</reference>
<dbReference type="EMBL" id="KE546988">
    <property type="protein sequence ID" value="EPY53788.1"/>
    <property type="molecule type" value="Genomic_DNA"/>
</dbReference>
<sequence>FTLTFSTVHFNDHSRVCRRSHLTLFEVDPSLAAYVTRDMDMDSGLIASFLWCLSALPFP</sequence>
<organism evidence="1 2">
    <name type="scientific">Schizosaccharomyces cryophilus (strain OY26 / ATCC MYA-4695 / CBS 11777 / NBRC 106824 / NRRL Y48691)</name>
    <name type="common">Fission yeast</name>
    <dbReference type="NCBI Taxonomy" id="653667"/>
    <lineage>
        <taxon>Eukaryota</taxon>
        <taxon>Fungi</taxon>
        <taxon>Dikarya</taxon>
        <taxon>Ascomycota</taxon>
        <taxon>Taphrinomycotina</taxon>
        <taxon>Schizosaccharomycetes</taxon>
        <taxon>Schizosaccharomycetales</taxon>
        <taxon>Schizosaccharomycetaceae</taxon>
        <taxon>Schizosaccharomyces</taxon>
    </lineage>
</organism>
<name>S9W197_SCHCR</name>
<gene>
    <name evidence="1" type="ORF">SPOG_05719</name>
</gene>
<evidence type="ECO:0000313" key="1">
    <source>
        <dbReference type="EMBL" id="EPY53788.1"/>
    </source>
</evidence>
<dbReference type="GeneID" id="25039439"/>
<keyword evidence="2" id="KW-1185">Reference proteome</keyword>
<feature type="non-terminal residue" evidence="1">
    <location>
        <position position="1"/>
    </location>
</feature>
<dbReference type="AlphaFoldDB" id="S9W197"/>
<evidence type="ECO:0000313" key="2">
    <source>
        <dbReference type="Proteomes" id="UP000015464"/>
    </source>
</evidence>